<keyword evidence="6" id="KW-0694">RNA-binding</keyword>
<dbReference type="GO" id="GO:0016787">
    <property type="term" value="F:hydrolase activity"/>
    <property type="evidence" value="ECO:0007669"/>
    <property type="project" value="UniProtKB-KW"/>
</dbReference>
<dbReference type="Pfam" id="PF00271">
    <property type="entry name" value="Helicase_C"/>
    <property type="match status" value="1"/>
</dbReference>
<evidence type="ECO:0000256" key="3">
    <source>
        <dbReference type="ARBA" id="ARBA00022801"/>
    </source>
</evidence>
<feature type="domain" description="Helicase C-terminal" evidence="13">
    <location>
        <begin position="260"/>
        <end position="404"/>
    </location>
</feature>
<keyword evidence="7" id="KW-0539">Nucleus</keyword>
<dbReference type="Pfam" id="PF00270">
    <property type="entry name" value="DEAD"/>
    <property type="match status" value="1"/>
</dbReference>
<evidence type="ECO:0000256" key="2">
    <source>
        <dbReference type="ARBA" id="ARBA00022741"/>
    </source>
</evidence>
<dbReference type="AlphaFoldDB" id="A0A7S3CBG5"/>
<evidence type="ECO:0000256" key="1">
    <source>
        <dbReference type="ARBA" id="ARBA00004123"/>
    </source>
</evidence>
<dbReference type="InterPro" id="IPR044765">
    <property type="entry name" value="DDX47/Rrp3_DEADc"/>
</dbReference>
<evidence type="ECO:0000256" key="8">
    <source>
        <dbReference type="ARBA" id="ARBA00024350"/>
    </source>
</evidence>
<keyword evidence="4 10" id="KW-0347">Helicase</keyword>
<dbReference type="SMART" id="SM00490">
    <property type="entry name" value="HELICc"/>
    <property type="match status" value="1"/>
</dbReference>
<dbReference type="InterPro" id="IPR014001">
    <property type="entry name" value="Helicase_ATP-bd"/>
</dbReference>
<dbReference type="InterPro" id="IPR014014">
    <property type="entry name" value="RNA_helicase_DEAD_Q_motif"/>
</dbReference>
<dbReference type="Proteomes" id="UP001472866">
    <property type="component" value="Chromosome 05"/>
</dbReference>
<sequence length="463" mass="51131">MGRGSNEQRKLTNGEAGSGSGSGSGSADPKKAFTDLGVCSALAEGCLALGWKSPTDIQRQAVPQLIDGKDVIGLAQTGSGKTGAFALPILQELLDKPQPFFALVLSPTRELAIQIAEQFEALGVTIGLKSVVLVGGVDMMAQSIALGRRPHVIVGTPGRVVDHLSNTKGFNLNKLKHLVLDEADRLLNMDFEQEIDQILKVIPRDRRTQLFSATMTSKVQKLQRACLKNPVRVEICSKYSTVDTLRQQYLFIPAKFKECYLVYALTELSGSTAVIFTRTCDGARRNALLLRNLGFASIPIHGNMSQAKRIGSLNKFKSGDRNILVATDVASRGLDIPSVDMVINYDVPLNPKDYVHRVGRTARAGRSGRSLTLVTQYDVEMFQKIEHLIEKKMENFETQEEAVLVLQERTSEASRLASMQMRETDSRKGRKRSAKNLDDDDTNDQEHRAELGLRYVKSRKSRK</sequence>
<dbReference type="GO" id="GO:0005634">
    <property type="term" value="C:nucleus"/>
    <property type="evidence" value="ECO:0007669"/>
    <property type="project" value="UniProtKB-SubCell"/>
</dbReference>
<evidence type="ECO:0000313" key="17">
    <source>
        <dbReference type="Proteomes" id="UP001472866"/>
    </source>
</evidence>
<comment type="similarity">
    <text evidence="8">Belongs to the DEAD box helicase family. DDX47/RRP3 subfamily.</text>
</comment>
<dbReference type="Gene3D" id="3.40.50.300">
    <property type="entry name" value="P-loop containing nucleotide triphosphate hydrolases"/>
    <property type="match status" value="2"/>
</dbReference>
<comment type="subcellular location">
    <subcellularLocation>
        <location evidence="1">Nucleus</location>
    </subcellularLocation>
</comment>
<dbReference type="PANTHER" id="PTHR47959:SF24">
    <property type="entry name" value="ATP-DEPENDENT RNA HELICASE"/>
    <property type="match status" value="1"/>
</dbReference>
<evidence type="ECO:0000259" key="14">
    <source>
        <dbReference type="PROSITE" id="PS51195"/>
    </source>
</evidence>
<feature type="compositionally biased region" description="Basic and acidic residues" evidence="11">
    <location>
        <begin position="1"/>
        <end position="12"/>
    </location>
</feature>
<accession>A0A7S3CBG5</accession>
<keyword evidence="2 10" id="KW-0547">Nucleotide-binding</keyword>
<dbReference type="GO" id="GO:0005829">
    <property type="term" value="C:cytosol"/>
    <property type="evidence" value="ECO:0007669"/>
    <property type="project" value="TreeGrafter"/>
</dbReference>
<evidence type="ECO:0000259" key="12">
    <source>
        <dbReference type="PROSITE" id="PS51192"/>
    </source>
</evidence>
<dbReference type="GO" id="GO:0003724">
    <property type="term" value="F:RNA helicase activity"/>
    <property type="evidence" value="ECO:0007669"/>
    <property type="project" value="InterPro"/>
</dbReference>
<name>A0A7S3CBG5_9CHLO</name>
<keyword evidence="5 10" id="KW-0067">ATP-binding</keyword>
<dbReference type="PROSITE" id="PS00039">
    <property type="entry name" value="DEAD_ATP_HELICASE"/>
    <property type="match status" value="1"/>
</dbReference>
<dbReference type="EMBL" id="CP151505">
    <property type="protein sequence ID" value="WZN62323.1"/>
    <property type="molecule type" value="Genomic_DNA"/>
</dbReference>
<evidence type="ECO:0000313" key="16">
    <source>
        <dbReference type="EMBL" id="WZN62323.1"/>
    </source>
</evidence>
<feature type="short sequence motif" description="Q motif" evidence="9">
    <location>
        <begin position="31"/>
        <end position="59"/>
    </location>
</feature>
<dbReference type="PROSITE" id="PS51194">
    <property type="entry name" value="HELICASE_CTER"/>
    <property type="match status" value="1"/>
</dbReference>
<evidence type="ECO:0000313" key="15">
    <source>
        <dbReference type="EMBL" id="CAE0191575.1"/>
    </source>
</evidence>
<dbReference type="InterPro" id="IPR050079">
    <property type="entry name" value="DEAD_box_RNA_helicase"/>
</dbReference>
<evidence type="ECO:0000259" key="13">
    <source>
        <dbReference type="PROSITE" id="PS51194"/>
    </source>
</evidence>
<dbReference type="InterPro" id="IPR011545">
    <property type="entry name" value="DEAD/DEAH_box_helicase_dom"/>
</dbReference>
<dbReference type="EMBL" id="HBHZ01006005">
    <property type="protein sequence ID" value="CAE0191575.1"/>
    <property type="molecule type" value="Transcribed_RNA"/>
</dbReference>
<evidence type="ECO:0000256" key="6">
    <source>
        <dbReference type="ARBA" id="ARBA00022884"/>
    </source>
</evidence>
<dbReference type="CDD" id="cd17954">
    <property type="entry name" value="DEADc_DDX47"/>
    <property type="match status" value="1"/>
</dbReference>
<evidence type="ECO:0000256" key="4">
    <source>
        <dbReference type="ARBA" id="ARBA00022806"/>
    </source>
</evidence>
<dbReference type="PANTHER" id="PTHR47959">
    <property type="entry name" value="ATP-DEPENDENT RNA HELICASE RHLE-RELATED"/>
    <property type="match status" value="1"/>
</dbReference>
<keyword evidence="3 10" id="KW-0378">Hydrolase</keyword>
<dbReference type="InterPro" id="IPR027417">
    <property type="entry name" value="P-loop_NTPase"/>
</dbReference>
<evidence type="ECO:0000256" key="11">
    <source>
        <dbReference type="SAM" id="MobiDB-lite"/>
    </source>
</evidence>
<dbReference type="PROSITE" id="PS51195">
    <property type="entry name" value="Q_MOTIF"/>
    <property type="match status" value="1"/>
</dbReference>
<organism evidence="15">
    <name type="scientific">Chloropicon roscoffensis</name>
    <dbReference type="NCBI Taxonomy" id="1461544"/>
    <lineage>
        <taxon>Eukaryota</taxon>
        <taxon>Viridiplantae</taxon>
        <taxon>Chlorophyta</taxon>
        <taxon>Chloropicophyceae</taxon>
        <taxon>Chloropicales</taxon>
        <taxon>Chloropicaceae</taxon>
        <taxon>Chloropicon</taxon>
    </lineage>
</organism>
<dbReference type="CDD" id="cd18787">
    <property type="entry name" value="SF2_C_DEAD"/>
    <property type="match status" value="1"/>
</dbReference>
<dbReference type="SUPFAM" id="SSF52540">
    <property type="entry name" value="P-loop containing nucleoside triphosphate hydrolases"/>
    <property type="match status" value="1"/>
</dbReference>
<dbReference type="GO" id="GO:0003723">
    <property type="term" value="F:RNA binding"/>
    <property type="evidence" value="ECO:0007669"/>
    <property type="project" value="UniProtKB-KW"/>
</dbReference>
<feature type="domain" description="Helicase ATP-binding" evidence="12">
    <location>
        <begin position="62"/>
        <end position="233"/>
    </location>
</feature>
<proteinExistence type="inferred from homology"/>
<feature type="region of interest" description="Disordered" evidence="11">
    <location>
        <begin position="414"/>
        <end position="463"/>
    </location>
</feature>
<reference evidence="16 17" key="2">
    <citation type="submission" date="2024-03" db="EMBL/GenBank/DDBJ databases">
        <title>Complete genome sequence of the green alga Chloropicon roscoffensis RCC1871.</title>
        <authorList>
            <person name="Lemieux C."/>
            <person name="Pombert J.-F."/>
            <person name="Otis C."/>
            <person name="Turmel M."/>
        </authorList>
    </citation>
    <scope>NUCLEOTIDE SEQUENCE [LARGE SCALE GENOMIC DNA]</scope>
    <source>
        <strain evidence="16 17">RCC1871</strain>
    </source>
</reference>
<evidence type="ECO:0000256" key="5">
    <source>
        <dbReference type="ARBA" id="ARBA00022840"/>
    </source>
</evidence>
<dbReference type="InterPro" id="IPR000629">
    <property type="entry name" value="RNA-helicase_DEAD-box_CS"/>
</dbReference>
<feature type="region of interest" description="Disordered" evidence="11">
    <location>
        <begin position="1"/>
        <end position="28"/>
    </location>
</feature>
<evidence type="ECO:0000256" key="9">
    <source>
        <dbReference type="PROSITE-ProRule" id="PRU00552"/>
    </source>
</evidence>
<protein>
    <submittedName>
        <fullName evidence="16">Dead-box ATP-dependent RNA helicase</fullName>
    </submittedName>
</protein>
<gene>
    <name evidence="15" type="ORF">CROS1456_LOCUS4665</name>
    <name evidence="16" type="ORF">HKI87_05g38590</name>
</gene>
<dbReference type="GO" id="GO:0005524">
    <property type="term" value="F:ATP binding"/>
    <property type="evidence" value="ECO:0007669"/>
    <property type="project" value="UniProtKB-KW"/>
</dbReference>
<feature type="domain" description="DEAD-box RNA helicase Q" evidence="14">
    <location>
        <begin position="31"/>
        <end position="59"/>
    </location>
</feature>
<reference evidence="15" key="1">
    <citation type="submission" date="2021-01" db="EMBL/GenBank/DDBJ databases">
        <authorList>
            <person name="Corre E."/>
            <person name="Pelletier E."/>
            <person name="Niang G."/>
            <person name="Scheremetjew M."/>
            <person name="Finn R."/>
            <person name="Kale V."/>
            <person name="Holt S."/>
            <person name="Cochrane G."/>
            <person name="Meng A."/>
            <person name="Brown T."/>
            <person name="Cohen L."/>
        </authorList>
    </citation>
    <scope>NUCLEOTIDE SEQUENCE</scope>
    <source>
        <strain evidence="15">RCC1871</strain>
    </source>
</reference>
<evidence type="ECO:0000256" key="7">
    <source>
        <dbReference type="ARBA" id="ARBA00023242"/>
    </source>
</evidence>
<evidence type="ECO:0000256" key="10">
    <source>
        <dbReference type="RuleBase" id="RU000492"/>
    </source>
</evidence>
<dbReference type="PROSITE" id="PS51192">
    <property type="entry name" value="HELICASE_ATP_BIND_1"/>
    <property type="match status" value="1"/>
</dbReference>
<dbReference type="SMART" id="SM00487">
    <property type="entry name" value="DEXDc"/>
    <property type="match status" value="1"/>
</dbReference>
<dbReference type="InterPro" id="IPR001650">
    <property type="entry name" value="Helicase_C-like"/>
</dbReference>
<keyword evidence="17" id="KW-1185">Reference proteome</keyword>